<feature type="domain" description="Putative regulatory protein FmdB zinc ribbon" evidence="1">
    <location>
        <begin position="1"/>
        <end position="40"/>
    </location>
</feature>
<proteinExistence type="predicted"/>
<comment type="caution">
    <text evidence="2">The sequence shown here is derived from an EMBL/GenBank/DDBJ whole genome shotgun (WGS) entry which is preliminary data.</text>
</comment>
<reference evidence="2" key="1">
    <citation type="journal article" date="2015" name="Nature">
        <title>Complex archaea that bridge the gap between prokaryotes and eukaryotes.</title>
        <authorList>
            <person name="Spang A."/>
            <person name="Saw J.H."/>
            <person name="Jorgensen S.L."/>
            <person name="Zaremba-Niedzwiedzka K."/>
            <person name="Martijn J."/>
            <person name="Lind A.E."/>
            <person name="van Eijk R."/>
            <person name="Schleper C."/>
            <person name="Guy L."/>
            <person name="Ettema T.J."/>
        </authorList>
    </citation>
    <scope>NUCLEOTIDE SEQUENCE</scope>
</reference>
<sequence length="92" mass="10708">MPTYDFHCTKCNKVFELVCSYEVRKEQSCKCGQKADVLLASPMFARFEEAMWEHIGPNPVRISDRRQLKEQCKRNGCYSPAYMDGTDYGKEI</sequence>
<evidence type="ECO:0000259" key="1">
    <source>
        <dbReference type="SMART" id="SM00834"/>
    </source>
</evidence>
<gene>
    <name evidence="2" type="ORF">LCGC14_2839520</name>
</gene>
<accession>A0A0F8YY91</accession>
<protein>
    <recommendedName>
        <fullName evidence="1">Putative regulatory protein FmdB zinc ribbon domain-containing protein</fullName>
    </recommendedName>
</protein>
<dbReference type="AlphaFoldDB" id="A0A0F8YY91"/>
<dbReference type="EMBL" id="LAZR01054304">
    <property type="protein sequence ID" value="KKK78840.1"/>
    <property type="molecule type" value="Genomic_DNA"/>
</dbReference>
<name>A0A0F8YY91_9ZZZZ</name>
<organism evidence="2">
    <name type="scientific">marine sediment metagenome</name>
    <dbReference type="NCBI Taxonomy" id="412755"/>
    <lineage>
        <taxon>unclassified sequences</taxon>
        <taxon>metagenomes</taxon>
        <taxon>ecological metagenomes</taxon>
    </lineage>
</organism>
<dbReference type="SMART" id="SM00834">
    <property type="entry name" value="CxxC_CXXC_SSSS"/>
    <property type="match status" value="1"/>
</dbReference>
<dbReference type="NCBIfam" id="TIGR02605">
    <property type="entry name" value="CxxC_CxxC_SSSS"/>
    <property type="match status" value="1"/>
</dbReference>
<dbReference type="InterPro" id="IPR013429">
    <property type="entry name" value="Regulatory_FmdB_Zinc_ribbon"/>
</dbReference>
<evidence type="ECO:0000313" key="2">
    <source>
        <dbReference type="EMBL" id="KKK78840.1"/>
    </source>
</evidence>